<evidence type="ECO:0000259" key="5">
    <source>
        <dbReference type="Pfam" id="PF00296"/>
    </source>
</evidence>
<dbReference type="InterPro" id="IPR011251">
    <property type="entry name" value="Luciferase-like_dom"/>
</dbReference>
<dbReference type="AlphaFoldDB" id="D3F4M7"/>
<gene>
    <name evidence="6" type="ordered locus">Cwoe_4069</name>
</gene>
<evidence type="ECO:0000256" key="3">
    <source>
        <dbReference type="ARBA" id="ARBA00023002"/>
    </source>
</evidence>
<protein>
    <submittedName>
        <fullName evidence="6">Luciferase-like, subgroup</fullName>
    </submittedName>
</protein>
<dbReference type="Gene3D" id="3.20.20.30">
    <property type="entry name" value="Luciferase-like domain"/>
    <property type="match status" value="1"/>
</dbReference>
<dbReference type="SUPFAM" id="SSF51679">
    <property type="entry name" value="Bacterial luciferase-like"/>
    <property type="match status" value="1"/>
</dbReference>
<dbReference type="NCBIfam" id="TIGR03619">
    <property type="entry name" value="F420_Rv2161c"/>
    <property type="match status" value="1"/>
</dbReference>
<dbReference type="OrthoDB" id="7903015at2"/>
<sequence>MRFAVMLPQANRLASPEALVEVAQAAEELGFSAVSVRDHVVFNGAYITSGTADLEGPGELRAMFEALETLTWVAAHTSRVRLRTSVLILPNRHPLLLAKQLSTLDVLSGGRLTIGFGVGPNRRETAVDTTKLGAHRVNLEKEYDAFGAHGARGPRMQEYFEAMVAIWTQESASYRGETVAFDDVEVFPKPLQRPYPPIVVGGRSSAALRRAARWDAGWMPSQVTAQEIAAGVAELRALREQAGLAPEPPSIGINVHSAIAESTAAAEAFVAPTIGHHFAGPEALRERALLGDVEAFAARVRAYRDAGVEEIELKPVYRSIDDCVAHLRTIHDEVMPAVA</sequence>
<reference evidence="7" key="2">
    <citation type="submission" date="2010-01" db="EMBL/GenBank/DDBJ databases">
        <title>The complete genome of Conexibacter woesei DSM 14684.</title>
        <authorList>
            <consortium name="US DOE Joint Genome Institute (JGI-PGF)"/>
            <person name="Lucas S."/>
            <person name="Copeland A."/>
            <person name="Lapidus A."/>
            <person name="Glavina del Rio T."/>
            <person name="Dalin E."/>
            <person name="Tice H."/>
            <person name="Bruce D."/>
            <person name="Goodwin L."/>
            <person name="Pitluck S."/>
            <person name="Kyrpides N."/>
            <person name="Mavromatis K."/>
            <person name="Ivanova N."/>
            <person name="Mikhailova N."/>
            <person name="Chertkov O."/>
            <person name="Brettin T."/>
            <person name="Detter J.C."/>
            <person name="Han C."/>
            <person name="Larimer F."/>
            <person name="Land M."/>
            <person name="Hauser L."/>
            <person name="Markowitz V."/>
            <person name="Cheng J.-F."/>
            <person name="Hugenholtz P."/>
            <person name="Woyke T."/>
            <person name="Wu D."/>
            <person name="Pukall R."/>
            <person name="Steenblock K."/>
            <person name="Schneider S."/>
            <person name="Klenk H.-P."/>
            <person name="Eisen J.A."/>
        </authorList>
    </citation>
    <scope>NUCLEOTIDE SEQUENCE [LARGE SCALE GENOMIC DNA]</scope>
    <source>
        <strain evidence="7">DSM 14684 / CIP 108061 / JCM 11494 / NBRC 100937 / ID131577</strain>
    </source>
</reference>
<dbReference type="InterPro" id="IPR036661">
    <property type="entry name" value="Luciferase-like_sf"/>
</dbReference>
<evidence type="ECO:0000313" key="6">
    <source>
        <dbReference type="EMBL" id="ADB52484.1"/>
    </source>
</evidence>
<dbReference type="RefSeq" id="WP_012935535.1">
    <property type="nucleotide sequence ID" value="NC_013739.1"/>
</dbReference>
<evidence type="ECO:0000256" key="4">
    <source>
        <dbReference type="ARBA" id="ARBA00023033"/>
    </source>
</evidence>
<accession>D3F4M7</accession>
<feature type="domain" description="Luciferase-like" evidence="5">
    <location>
        <begin position="1"/>
        <end position="309"/>
    </location>
</feature>
<dbReference type="HOGENOM" id="CLU_027853_7_2_11"/>
<dbReference type="PANTHER" id="PTHR42847">
    <property type="entry name" value="ALKANESULFONATE MONOOXYGENASE"/>
    <property type="match status" value="1"/>
</dbReference>
<dbReference type="Proteomes" id="UP000008229">
    <property type="component" value="Chromosome"/>
</dbReference>
<dbReference type="STRING" id="469383.Cwoe_4069"/>
<dbReference type="InterPro" id="IPR019921">
    <property type="entry name" value="Lucif-like_OxRdtase_Rv2161c"/>
</dbReference>
<dbReference type="GO" id="GO:0046306">
    <property type="term" value="P:alkanesulfonate catabolic process"/>
    <property type="evidence" value="ECO:0007669"/>
    <property type="project" value="TreeGrafter"/>
</dbReference>
<dbReference type="Pfam" id="PF00296">
    <property type="entry name" value="Bac_luciferase"/>
    <property type="match status" value="1"/>
</dbReference>
<evidence type="ECO:0000256" key="2">
    <source>
        <dbReference type="ARBA" id="ARBA00022643"/>
    </source>
</evidence>
<keyword evidence="4" id="KW-0503">Monooxygenase</keyword>
<dbReference type="eggNOG" id="COG2141">
    <property type="taxonomic scope" value="Bacteria"/>
</dbReference>
<reference evidence="6 7" key="1">
    <citation type="journal article" date="2010" name="Stand. Genomic Sci.">
        <title>Complete genome sequence of Conexibacter woesei type strain (ID131577).</title>
        <authorList>
            <person name="Pukall R."/>
            <person name="Lapidus A."/>
            <person name="Glavina Del Rio T."/>
            <person name="Copeland A."/>
            <person name="Tice H."/>
            <person name="Cheng J.-F."/>
            <person name="Lucas S."/>
            <person name="Chen F."/>
            <person name="Nolan M."/>
            <person name="Bruce D."/>
            <person name="Goodwin L."/>
            <person name="Pitluck S."/>
            <person name="Mavromatis K."/>
            <person name="Ivanova N."/>
            <person name="Ovchinnikova G."/>
            <person name="Pati A."/>
            <person name="Chen A."/>
            <person name="Palaniappan K."/>
            <person name="Land M."/>
            <person name="Hauser L."/>
            <person name="Chang Y.-J."/>
            <person name="Jeffries C.D."/>
            <person name="Chain P."/>
            <person name="Meincke L."/>
            <person name="Sims D."/>
            <person name="Brettin T."/>
            <person name="Detter J.C."/>
            <person name="Rohde M."/>
            <person name="Goeker M."/>
            <person name="Bristow J."/>
            <person name="Eisen J.A."/>
            <person name="Markowitz V."/>
            <person name="Kyrpides N.C."/>
            <person name="Klenk H.-P."/>
            <person name="Hugenholtz P."/>
        </authorList>
    </citation>
    <scope>NUCLEOTIDE SEQUENCE [LARGE SCALE GENOMIC DNA]</scope>
    <source>
        <strain evidence="7">DSM 14684 / CIP 108061 / JCM 11494 / NBRC 100937 / ID131577</strain>
    </source>
</reference>
<dbReference type="KEGG" id="cwo:Cwoe_4069"/>
<dbReference type="GO" id="GO:0008726">
    <property type="term" value="F:alkanesulfonate monooxygenase activity"/>
    <property type="evidence" value="ECO:0007669"/>
    <property type="project" value="TreeGrafter"/>
</dbReference>
<dbReference type="PANTHER" id="PTHR42847:SF4">
    <property type="entry name" value="ALKANESULFONATE MONOOXYGENASE-RELATED"/>
    <property type="match status" value="1"/>
</dbReference>
<evidence type="ECO:0000313" key="7">
    <source>
        <dbReference type="Proteomes" id="UP000008229"/>
    </source>
</evidence>
<organism evidence="6 7">
    <name type="scientific">Conexibacter woesei (strain DSM 14684 / CCUG 47730 / CIP 108061 / JCM 11494 / NBRC 100937 / ID131577)</name>
    <dbReference type="NCBI Taxonomy" id="469383"/>
    <lineage>
        <taxon>Bacteria</taxon>
        <taxon>Bacillati</taxon>
        <taxon>Actinomycetota</taxon>
        <taxon>Thermoleophilia</taxon>
        <taxon>Solirubrobacterales</taxon>
        <taxon>Conexibacteraceae</taxon>
        <taxon>Conexibacter</taxon>
    </lineage>
</organism>
<dbReference type="InterPro" id="IPR050172">
    <property type="entry name" value="SsuD_RutA_monooxygenase"/>
</dbReference>
<proteinExistence type="predicted"/>
<keyword evidence="2" id="KW-0288">FMN</keyword>
<evidence type="ECO:0000256" key="1">
    <source>
        <dbReference type="ARBA" id="ARBA00022630"/>
    </source>
</evidence>
<dbReference type="EMBL" id="CP001854">
    <property type="protein sequence ID" value="ADB52484.1"/>
    <property type="molecule type" value="Genomic_DNA"/>
</dbReference>
<keyword evidence="3" id="KW-0560">Oxidoreductase</keyword>
<keyword evidence="7" id="KW-1185">Reference proteome</keyword>
<keyword evidence="1" id="KW-0285">Flavoprotein</keyword>
<name>D3F4M7_CONWI</name>